<evidence type="ECO:0000256" key="11">
    <source>
        <dbReference type="SAM" id="MobiDB-lite"/>
    </source>
</evidence>
<evidence type="ECO:0000256" key="6">
    <source>
        <dbReference type="ARBA" id="ARBA00022729"/>
    </source>
</evidence>
<keyword evidence="4" id="KW-1134">Transmembrane beta strand</keyword>
<dbReference type="Gene3D" id="3.55.50.30">
    <property type="match status" value="1"/>
</dbReference>
<dbReference type="PANTHER" id="PTHR30332">
    <property type="entry name" value="PROBABLE GENERAL SECRETION PATHWAY PROTEIN D"/>
    <property type="match status" value="1"/>
</dbReference>
<evidence type="ECO:0000313" key="16">
    <source>
        <dbReference type="Proteomes" id="UP001226762"/>
    </source>
</evidence>
<dbReference type="PRINTS" id="PR01032">
    <property type="entry name" value="PHAGEIV"/>
</dbReference>
<dbReference type="PRINTS" id="PR00811">
    <property type="entry name" value="BCTERIALGSPD"/>
</dbReference>
<feature type="domain" description="GspD-like N0" evidence="14">
    <location>
        <begin position="61"/>
        <end position="131"/>
    </location>
</feature>
<dbReference type="GO" id="GO:0015627">
    <property type="term" value="C:type II protein secretion system complex"/>
    <property type="evidence" value="ECO:0007669"/>
    <property type="project" value="InterPro"/>
</dbReference>
<evidence type="ECO:0000259" key="14">
    <source>
        <dbReference type="Pfam" id="PF21305"/>
    </source>
</evidence>
<dbReference type="GO" id="GO:0009279">
    <property type="term" value="C:cell outer membrane"/>
    <property type="evidence" value="ECO:0007669"/>
    <property type="project" value="UniProtKB-SubCell"/>
</dbReference>
<keyword evidence="9" id="KW-0998">Cell outer membrane</keyword>
<evidence type="ECO:0000259" key="12">
    <source>
        <dbReference type="Pfam" id="PF00263"/>
    </source>
</evidence>
<dbReference type="Pfam" id="PF21305">
    <property type="entry name" value="type_II_gspD_N0"/>
    <property type="match status" value="1"/>
</dbReference>
<comment type="caution">
    <text evidence="15">The sequence shown here is derived from an EMBL/GenBank/DDBJ whole genome shotgun (WGS) entry which is preliminary data.</text>
</comment>
<dbReference type="InterPro" id="IPR001775">
    <property type="entry name" value="GspD/PilQ"/>
</dbReference>
<evidence type="ECO:0000256" key="5">
    <source>
        <dbReference type="ARBA" id="ARBA00022692"/>
    </source>
</evidence>
<keyword evidence="5" id="KW-0812">Transmembrane</keyword>
<dbReference type="NCBIfam" id="TIGR02517">
    <property type="entry name" value="type_II_gspD"/>
    <property type="match status" value="1"/>
</dbReference>
<proteinExistence type="inferred from homology"/>
<gene>
    <name evidence="15" type="primary">gspD</name>
    <name evidence="15" type="ORF">NO357_13145</name>
</gene>
<evidence type="ECO:0000256" key="3">
    <source>
        <dbReference type="ARBA" id="ARBA00022448"/>
    </source>
</evidence>
<dbReference type="InterPro" id="IPR050810">
    <property type="entry name" value="Bact_Secretion_Sys_Channel"/>
</dbReference>
<keyword evidence="6" id="KW-0732">Signal</keyword>
<evidence type="ECO:0000313" key="15">
    <source>
        <dbReference type="EMBL" id="MDQ2090849.1"/>
    </source>
</evidence>
<dbReference type="Proteomes" id="UP001226762">
    <property type="component" value="Unassembled WGS sequence"/>
</dbReference>
<keyword evidence="3 10" id="KW-0813">Transport</keyword>
<feature type="domain" description="Type II/III secretion system secretin-like" evidence="12">
    <location>
        <begin position="482"/>
        <end position="648"/>
    </location>
</feature>
<name>A0AAE3WDT2_9RHOB</name>
<reference evidence="15" key="2">
    <citation type="submission" date="2023-02" db="EMBL/GenBank/DDBJ databases">
        <title>'Rhodoalgimonas zhirmunskyi' gen. nov., isolated from a red alga.</title>
        <authorList>
            <person name="Nedashkovskaya O.I."/>
            <person name="Otstavnykh N.Y."/>
            <person name="Bystritskaya E.P."/>
            <person name="Balabanova L.A."/>
            <person name="Isaeva M.P."/>
        </authorList>
    </citation>
    <scope>NUCLEOTIDE SEQUENCE</scope>
    <source>
        <strain evidence="15">KCTC 52189</strain>
    </source>
</reference>
<dbReference type="RefSeq" id="WP_306736116.1">
    <property type="nucleotide sequence ID" value="NZ_JANHAX010000003.1"/>
</dbReference>
<dbReference type="EMBL" id="JANHAX010000003">
    <property type="protein sequence ID" value="MDQ2090849.1"/>
    <property type="molecule type" value="Genomic_DNA"/>
</dbReference>
<dbReference type="PANTHER" id="PTHR30332:SF25">
    <property type="entry name" value="SECRETIN XPSD"/>
    <property type="match status" value="1"/>
</dbReference>
<evidence type="ECO:0000256" key="8">
    <source>
        <dbReference type="ARBA" id="ARBA00023136"/>
    </source>
</evidence>
<keyword evidence="16" id="KW-1185">Reference proteome</keyword>
<dbReference type="InterPro" id="IPR004846">
    <property type="entry name" value="T2SS/T3SS_dom"/>
</dbReference>
<comment type="subcellular location">
    <subcellularLocation>
        <location evidence="1 10">Cell outer membrane</location>
    </subcellularLocation>
</comment>
<dbReference type="Pfam" id="PF03958">
    <property type="entry name" value="Secretin_N"/>
    <property type="match status" value="1"/>
</dbReference>
<dbReference type="InterPro" id="IPR005644">
    <property type="entry name" value="NolW-like"/>
</dbReference>
<feature type="domain" description="NolW-like" evidence="13">
    <location>
        <begin position="293"/>
        <end position="418"/>
    </location>
</feature>
<evidence type="ECO:0000259" key="13">
    <source>
        <dbReference type="Pfam" id="PF03958"/>
    </source>
</evidence>
<dbReference type="InterPro" id="IPR049371">
    <property type="entry name" value="GspD-like_N0"/>
</dbReference>
<dbReference type="GO" id="GO:0015628">
    <property type="term" value="P:protein secretion by the type II secretion system"/>
    <property type="evidence" value="ECO:0007669"/>
    <property type="project" value="InterPro"/>
</dbReference>
<dbReference type="InterPro" id="IPR013356">
    <property type="entry name" value="T2SS_GspD"/>
</dbReference>
<sequence length="669" mass="70654">MSEPANPAAGFRGAGIVRGRDGATRDALVQGVFDYGRGFDGQSARRQLQVATDATGEMVTLNFAEVSIREVVDAVLGQTLQVPYVLDERVSGTVTARTTEAIPRSNVIPVLENILALHGAALVKDAEVYNVVPREAVPNLPKRVVTAGNGPLSRGAGVYVIPLEHAPVTSVAEVVAGQVGQGSQLASDKDRNILIFTGPASEAQVIAELASILDVDALEGKSFALFPIQTASAENIAGELQTMFANEGESVRFLPINRLNAVLAVSRRPATLRRVGKWVRNLDKADTRAGQQTFVYYAKNSRAAELATVLSGAFDVSPSGGNSRSGQTPVAPGLEADQLVTPVSASAEGDDAAGDGTPQPQNLAAATTAPARSIGSGDSNSGIRIVADDSRNALVIMANAEQISLIREVLNRIDVMPLQVLIEATIAEVTLNDDLRYGVQWALSEGNFALNWVNASTGVVASAFPGSNLAYNKGNAQAVLSALSDVTQVEVVSSPQLMVLDNQSAKLQIGDQVPVLTQSAVSITDPDAVVVNSVQYVDTGVIFEVTPRVNASGLVTLDILQEVSDPAATPNSGIQSPTIQQRRIRSTVAVQSGSTVALGGLIRERSSRGKRGVPMLMDVPALGNLFKTKSRRGDRTELLVLITPRVIRNPVQAWEVAHELRERVSLLRD</sequence>
<evidence type="ECO:0000256" key="9">
    <source>
        <dbReference type="ARBA" id="ARBA00023237"/>
    </source>
</evidence>
<dbReference type="Pfam" id="PF00263">
    <property type="entry name" value="Secretin"/>
    <property type="match status" value="1"/>
</dbReference>
<keyword evidence="8" id="KW-0472">Membrane</keyword>
<dbReference type="InterPro" id="IPR038591">
    <property type="entry name" value="NolW-like_sf"/>
</dbReference>
<evidence type="ECO:0000256" key="7">
    <source>
        <dbReference type="ARBA" id="ARBA00022927"/>
    </source>
</evidence>
<dbReference type="Gene3D" id="3.30.1370.120">
    <property type="match status" value="3"/>
</dbReference>
<reference evidence="15" key="1">
    <citation type="submission" date="2022-07" db="EMBL/GenBank/DDBJ databases">
        <authorList>
            <person name="Otstavnykh N."/>
            <person name="Isaeva M."/>
            <person name="Bystritskaya E."/>
        </authorList>
    </citation>
    <scope>NUCLEOTIDE SEQUENCE</scope>
    <source>
        <strain evidence="15">KCTC 52189</strain>
    </source>
</reference>
<evidence type="ECO:0000256" key="10">
    <source>
        <dbReference type="RuleBase" id="RU004004"/>
    </source>
</evidence>
<dbReference type="AlphaFoldDB" id="A0AAE3WDT2"/>
<keyword evidence="7" id="KW-0653">Protein transport</keyword>
<organism evidence="15 16">
    <name type="scientific">Marimonas arenosa</name>
    <dbReference type="NCBI Taxonomy" id="1795305"/>
    <lineage>
        <taxon>Bacteria</taxon>
        <taxon>Pseudomonadati</taxon>
        <taxon>Pseudomonadota</taxon>
        <taxon>Alphaproteobacteria</taxon>
        <taxon>Rhodobacterales</taxon>
        <taxon>Paracoccaceae</taxon>
        <taxon>Marimonas</taxon>
    </lineage>
</organism>
<evidence type="ECO:0000256" key="4">
    <source>
        <dbReference type="ARBA" id="ARBA00022452"/>
    </source>
</evidence>
<feature type="region of interest" description="Disordered" evidence="11">
    <location>
        <begin position="345"/>
        <end position="377"/>
    </location>
</feature>
<protein>
    <submittedName>
        <fullName evidence="15">Type II secretion system secretin GspD</fullName>
    </submittedName>
</protein>
<evidence type="ECO:0000256" key="2">
    <source>
        <dbReference type="ARBA" id="ARBA00006980"/>
    </source>
</evidence>
<evidence type="ECO:0000256" key="1">
    <source>
        <dbReference type="ARBA" id="ARBA00004442"/>
    </source>
</evidence>
<comment type="similarity">
    <text evidence="2">Belongs to the bacterial secretin family. GSP D subfamily.</text>
</comment>
<accession>A0AAE3WDT2</accession>